<dbReference type="AlphaFoldDB" id="A0AAV4ST57"/>
<organism evidence="1 2">
    <name type="scientific">Caerostris extrusa</name>
    <name type="common">Bark spider</name>
    <name type="synonym">Caerostris bankana</name>
    <dbReference type="NCBI Taxonomy" id="172846"/>
    <lineage>
        <taxon>Eukaryota</taxon>
        <taxon>Metazoa</taxon>
        <taxon>Ecdysozoa</taxon>
        <taxon>Arthropoda</taxon>
        <taxon>Chelicerata</taxon>
        <taxon>Arachnida</taxon>
        <taxon>Araneae</taxon>
        <taxon>Araneomorphae</taxon>
        <taxon>Entelegynae</taxon>
        <taxon>Araneoidea</taxon>
        <taxon>Araneidae</taxon>
        <taxon>Caerostris</taxon>
    </lineage>
</organism>
<proteinExistence type="predicted"/>
<comment type="caution">
    <text evidence="1">The sequence shown here is derived from an EMBL/GenBank/DDBJ whole genome shotgun (WGS) entry which is preliminary data.</text>
</comment>
<evidence type="ECO:0000313" key="1">
    <source>
        <dbReference type="EMBL" id="GIY36496.1"/>
    </source>
</evidence>
<protein>
    <submittedName>
        <fullName evidence="1">Uncharacterized protein</fullName>
    </submittedName>
</protein>
<evidence type="ECO:0000313" key="2">
    <source>
        <dbReference type="Proteomes" id="UP001054945"/>
    </source>
</evidence>
<keyword evidence="2" id="KW-1185">Reference proteome</keyword>
<reference evidence="1 2" key="1">
    <citation type="submission" date="2021-06" db="EMBL/GenBank/DDBJ databases">
        <title>Caerostris extrusa draft genome.</title>
        <authorList>
            <person name="Kono N."/>
            <person name="Arakawa K."/>
        </authorList>
    </citation>
    <scope>NUCLEOTIDE SEQUENCE [LARGE SCALE GENOMIC DNA]</scope>
</reference>
<sequence>MGLQMNCAPIISNFDIPFVQIIARCPLFHFTQFDSSRNTNIGEKVAIRVSRGYTNDSNGPSPGPLMAPLSEQLSISRPPHIGC</sequence>
<dbReference type="EMBL" id="BPLR01010057">
    <property type="protein sequence ID" value="GIY36496.1"/>
    <property type="molecule type" value="Genomic_DNA"/>
</dbReference>
<gene>
    <name evidence="1" type="ORF">CEXT_521671</name>
</gene>
<name>A0AAV4ST57_CAEEX</name>
<dbReference type="Proteomes" id="UP001054945">
    <property type="component" value="Unassembled WGS sequence"/>
</dbReference>
<accession>A0AAV4ST57</accession>